<dbReference type="AlphaFoldDB" id="A0A5C5WDI8"/>
<evidence type="ECO:0008006" key="4">
    <source>
        <dbReference type="Google" id="ProtNLM"/>
    </source>
</evidence>
<dbReference type="Proteomes" id="UP000317243">
    <property type="component" value="Unassembled WGS sequence"/>
</dbReference>
<dbReference type="EMBL" id="SIHI01000020">
    <property type="protein sequence ID" value="TWT48203.1"/>
    <property type="molecule type" value="Genomic_DNA"/>
</dbReference>
<accession>A0A5C5WDI8</accession>
<proteinExistence type="predicted"/>
<evidence type="ECO:0000313" key="3">
    <source>
        <dbReference type="Proteomes" id="UP000317243"/>
    </source>
</evidence>
<protein>
    <recommendedName>
        <fullName evidence="4">Helix-turn-helix domain-containing protein</fullName>
    </recommendedName>
</protein>
<gene>
    <name evidence="2" type="ORF">KOR42_39930</name>
</gene>
<organism evidence="2 3">
    <name type="scientific">Thalassoglobus neptunius</name>
    <dbReference type="NCBI Taxonomy" id="1938619"/>
    <lineage>
        <taxon>Bacteria</taxon>
        <taxon>Pseudomonadati</taxon>
        <taxon>Planctomycetota</taxon>
        <taxon>Planctomycetia</taxon>
        <taxon>Planctomycetales</taxon>
        <taxon>Planctomycetaceae</taxon>
        <taxon>Thalassoglobus</taxon>
    </lineage>
</organism>
<evidence type="ECO:0000256" key="1">
    <source>
        <dbReference type="SAM" id="MobiDB-lite"/>
    </source>
</evidence>
<evidence type="ECO:0000313" key="2">
    <source>
        <dbReference type="EMBL" id="TWT48203.1"/>
    </source>
</evidence>
<feature type="region of interest" description="Disordered" evidence="1">
    <location>
        <begin position="115"/>
        <end position="169"/>
    </location>
</feature>
<sequence>MKQQTFDWKRSRQLRVLRECKLNSVRLRDGTSVSAFAMKSLLRVIDGRAGHASTCWASIDTMAMEMGCHRRTVQRAMAALRELCLIIESPQRIGSKTVQHRRIVWPNLEDFVPIKETTATGSDTSETSGGGSTAAADHQQPAERIEQPQRHQPAGTPQPSAYQTKATTADGTRTFHGAERRTSTADGFPVVGLNGLADPQLVQRCVDWAQLRGHLPRTEDARLAAFALAARMHRKRKQILNAPGFWKHCIQQGLAAVRGQLDDQHDWPAGRQLLEELQPQPQATG</sequence>
<name>A0A5C5WDI8_9PLAN</name>
<feature type="compositionally biased region" description="Polar residues" evidence="1">
    <location>
        <begin position="155"/>
        <end position="169"/>
    </location>
</feature>
<dbReference type="Pfam" id="PF13730">
    <property type="entry name" value="HTH_36"/>
    <property type="match status" value="1"/>
</dbReference>
<feature type="compositionally biased region" description="Basic and acidic residues" evidence="1">
    <location>
        <begin position="140"/>
        <end position="149"/>
    </location>
</feature>
<feature type="compositionally biased region" description="Low complexity" evidence="1">
    <location>
        <begin position="116"/>
        <end position="137"/>
    </location>
</feature>
<comment type="caution">
    <text evidence="2">The sequence shown here is derived from an EMBL/GenBank/DDBJ whole genome shotgun (WGS) entry which is preliminary data.</text>
</comment>
<keyword evidence="3" id="KW-1185">Reference proteome</keyword>
<reference evidence="2 3" key="1">
    <citation type="submission" date="2019-02" db="EMBL/GenBank/DDBJ databases">
        <title>Deep-cultivation of Planctomycetes and their phenomic and genomic characterization uncovers novel biology.</title>
        <authorList>
            <person name="Wiegand S."/>
            <person name="Jogler M."/>
            <person name="Boedeker C."/>
            <person name="Pinto D."/>
            <person name="Vollmers J."/>
            <person name="Rivas-Marin E."/>
            <person name="Kohn T."/>
            <person name="Peeters S.H."/>
            <person name="Heuer A."/>
            <person name="Rast P."/>
            <person name="Oberbeckmann S."/>
            <person name="Bunk B."/>
            <person name="Jeske O."/>
            <person name="Meyerdierks A."/>
            <person name="Storesund J.E."/>
            <person name="Kallscheuer N."/>
            <person name="Luecker S."/>
            <person name="Lage O.M."/>
            <person name="Pohl T."/>
            <person name="Merkel B.J."/>
            <person name="Hornburger P."/>
            <person name="Mueller R.-W."/>
            <person name="Bruemmer F."/>
            <person name="Labrenz M."/>
            <person name="Spormann A.M."/>
            <person name="Op Den Camp H."/>
            <person name="Overmann J."/>
            <person name="Amann R."/>
            <person name="Jetten M.S.M."/>
            <person name="Mascher T."/>
            <person name="Medema M.H."/>
            <person name="Devos D.P."/>
            <person name="Kaster A.-K."/>
            <person name="Ovreas L."/>
            <person name="Rohde M."/>
            <person name="Galperin M.Y."/>
            <person name="Jogler C."/>
        </authorList>
    </citation>
    <scope>NUCLEOTIDE SEQUENCE [LARGE SCALE GENOMIC DNA]</scope>
    <source>
        <strain evidence="2 3">KOR42</strain>
    </source>
</reference>
<dbReference type="RefSeq" id="WP_197441345.1">
    <property type="nucleotide sequence ID" value="NZ_SIHI01000020.1"/>
</dbReference>